<gene>
    <name evidence="1" type="ORF">G5714_010567</name>
</gene>
<dbReference type="Proteomes" id="UP000579812">
    <property type="component" value="Unassembled WGS sequence"/>
</dbReference>
<evidence type="ECO:0000313" key="1">
    <source>
        <dbReference type="EMBL" id="KAF4109494.1"/>
    </source>
</evidence>
<organism evidence="1 2">
    <name type="scientific">Onychostoma macrolepis</name>
    <dbReference type="NCBI Taxonomy" id="369639"/>
    <lineage>
        <taxon>Eukaryota</taxon>
        <taxon>Metazoa</taxon>
        <taxon>Chordata</taxon>
        <taxon>Craniata</taxon>
        <taxon>Vertebrata</taxon>
        <taxon>Euteleostomi</taxon>
        <taxon>Actinopterygii</taxon>
        <taxon>Neopterygii</taxon>
        <taxon>Teleostei</taxon>
        <taxon>Ostariophysi</taxon>
        <taxon>Cypriniformes</taxon>
        <taxon>Cyprinidae</taxon>
        <taxon>Acrossocheilinae</taxon>
        <taxon>Onychostoma</taxon>
    </lineage>
</organism>
<dbReference type="EMBL" id="JAAMOB010000009">
    <property type="protein sequence ID" value="KAF4109494.1"/>
    <property type="molecule type" value="Genomic_DNA"/>
</dbReference>
<keyword evidence="2" id="KW-1185">Reference proteome</keyword>
<accession>A0A7J6CR90</accession>
<comment type="caution">
    <text evidence="1">The sequence shown here is derived from an EMBL/GenBank/DDBJ whole genome shotgun (WGS) entry which is preliminary data.</text>
</comment>
<protein>
    <submittedName>
        <fullName evidence="1">Uncharacterized protein</fullName>
    </submittedName>
</protein>
<dbReference type="AlphaFoldDB" id="A0A7J6CR90"/>
<name>A0A7J6CR90_9TELE</name>
<sequence>MIRRSCEEPKPFFGLGPERTLSALREEAQKAASVPTFHPLSRARDRTALSFPKRNLPLLPGAEASFLVPPAA</sequence>
<reference evidence="1 2" key="1">
    <citation type="submission" date="2020-04" db="EMBL/GenBank/DDBJ databases">
        <title>Chromosome-level genome assembly of a cyprinid fish Onychostoma macrolepis by integration of Nanopore Sequencing, Bionano and Hi-C technology.</title>
        <authorList>
            <person name="Wang D."/>
        </authorList>
    </citation>
    <scope>NUCLEOTIDE SEQUENCE [LARGE SCALE GENOMIC DNA]</scope>
    <source>
        <strain evidence="1">SWU-2019</strain>
        <tissue evidence="1">Muscle</tissue>
    </source>
</reference>
<evidence type="ECO:0000313" key="2">
    <source>
        <dbReference type="Proteomes" id="UP000579812"/>
    </source>
</evidence>
<proteinExistence type="predicted"/>